<accession>A0A4R3L4Q1</accession>
<keyword evidence="1" id="KW-0472">Membrane</keyword>
<sequence>MMKSKINRLLIGLFVTLFISFGGFYLYQWLWIEQPITSMLENQSNIHNDFQVKVTPSKVEVQLHPKKDFSLQQQYSLLMKQIEEKIGDRPIRIELSTPSDHLLEKAWSEMTFGVKEGISLQTYTQIPTTVSNIAEKYEIQQRVSMDDQFVYIELRKENKYLFKVLPLQEQKERVVKSNE</sequence>
<gene>
    <name evidence="2" type="ORF">EDD58_105146</name>
</gene>
<feature type="transmembrane region" description="Helical" evidence="1">
    <location>
        <begin position="9"/>
        <end position="31"/>
    </location>
</feature>
<proteinExistence type="predicted"/>
<comment type="caution">
    <text evidence="2">The sequence shown here is derived from an EMBL/GenBank/DDBJ whole genome shotgun (WGS) entry which is preliminary data.</text>
</comment>
<evidence type="ECO:0000313" key="3">
    <source>
        <dbReference type="Proteomes" id="UP000294937"/>
    </source>
</evidence>
<organism evidence="2 3">
    <name type="scientific">Hazenella coriacea</name>
    <dbReference type="NCBI Taxonomy" id="1179467"/>
    <lineage>
        <taxon>Bacteria</taxon>
        <taxon>Bacillati</taxon>
        <taxon>Bacillota</taxon>
        <taxon>Bacilli</taxon>
        <taxon>Bacillales</taxon>
        <taxon>Thermoactinomycetaceae</taxon>
        <taxon>Hazenella</taxon>
    </lineage>
</organism>
<dbReference type="EMBL" id="SMAG01000005">
    <property type="protein sequence ID" value="TCS93935.1"/>
    <property type="molecule type" value="Genomic_DNA"/>
</dbReference>
<dbReference type="AlphaFoldDB" id="A0A4R3L4Q1"/>
<keyword evidence="1" id="KW-1133">Transmembrane helix</keyword>
<reference evidence="2 3" key="1">
    <citation type="submission" date="2019-03" db="EMBL/GenBank/DDBJ databases">
        <title>Genomic Encyclopedia of Type Strains, Phase IV (KMG-IV): sequencing the most valuable type-strain genomes for metagenomic binning, comparative biology and taxonomic classification.</title>
        <authorList>
            <person name="Goeker M."/>
        </authorList>
    </citation>
    <scope>NUCLEOTIDE SEQUENCE [LARGE SCALE GENOMIC DNA]</scope>
    <source>
        <strain evidence="2 3">DSM 45707</strain>
    </source>
</reference>
<name>A0A4R3L4Q1_9BACL</name>
<evidence type="ECO:0000313" key="2">
    <source>
        <dbReference type="EMBL" id="TCS93935.1"/>
    </source>
</evidence>
<keyword evidence="1" id="KW-0812">Transmembrane</keyword>
<dbReference type="Proteomes" id="UP000294937">
    <property type="component" value="Unassembled WGS sequence"/>
</dbReference>
<keyword evidence="3" id="KW-1185">Reference proteome</keyword>
<evidence type="ECO:0000256" key="1">
    <source>
        <dbReference type="SAM" id="Phobius"/>
    </source>
</evidence>
<protein>
    <submittedName>
        <fullName evidence="2">Uncharacterized protein</fullName>
    </submittedName>
</protein>